<dbReference type="EMBL" id="VSFG01000006">
    <property type="protein sequence ID" value="TYB43403.1"/>
    <property type="molecule type" value="Genomic_DNA"/>
</dbReference>
<dbReference type="Gene3D" id="3.30.70.100">
    <property type="match status" value="1"/>
</dbReference>
<evidence type="ECO:0000259" key="2">
    <source>
        <dbReference type="PROSITE" id="PS51502"/>
    </source>
</evidence>
<name>A0A5D0NGC9_9ACTN</name>
<dbReference type="SMART" id="SM00886">
    <property type="entry name" value="Dabb"/>
    <property type="match status" value="1"/>
</dbReference>
<dbReference type="AlphaFoldDB" id="A0A5D0NGC9"/>
<dbReference type="PROSITE" id="PS51502">
    <property type="entry name" value="S_R_A_B_BARREL"/>
    <property type="match status" value="1"/>
</dbReference>
<protein>
    <submittedName>
        <fullName evidence="3">Dabb family protein</fullName>
    </submittedName>
</protein>
<evidence type="ECO:0000313" key="4">
    <source>
        <dbReference type="Proteomes" id="UP000323380"/>
    </source>
</evidence>
<feature type="domain" description="Stress-response A/B barrel" evidence="2">
    <location>
        <begin position="4"/>
        <end position="97"/>
    </location>
</feature>
<dbReference type="RefSeq" id="WP_067884178.1">
    <property type="nucleotide sequence ID" value="NZ_VSFG01000006.1"/>
</dbReference>
<dbReference type="SUPFAM" id="SSF54909">
    <property type="entry name" value="Dimeric alpha+beta barrel"/>
    <property type="match status" value="1"/>
</dbReference>
<dbReference type="InterPro" id="IPR044662">
    <property type="entry name" value="HS1/DABB1-like"/>
</dbReference>
<reference evidence="3 4" key="1">
    <citation type="submission" date="2019-08" db="EMBL/GenBank/DDBJ databases">
        <title>Actinomadura sp. nov. CYP1-5 isolated from mountain soil.</title>
        <authorList>
            <person name="Songsumanus A."/>
            <person name="Kuncharoen N."/>
            <person name="Kudo T."/>
            <person name="Yuki M."/>
            <person name="Igarashi Y."/>
            <person name="Tanasupawat S."/>
        </authorList>
    </citation>
    <scope>NUCLEOTIDE SEQUENCE [LARGE SCALE GENOMIC DNA]</scope>
    <source>
        <strain evidence="3 4">JCM 14158</strain>
    </source>
</reference>
<comment type="subunit">
    <text evidence="1">Homodimer.</text>
</comment>
<dbReference type="InterPro" id="IPR013097">
    <property type="entry name" value="Dabb"/>
</dbReference>
<organism evidence="3 4">
    <name type="scientific">Actinomadura chibensis</name>
    <dbReference type="NCBI Taxonomy" id="392828"/>
    <lineage>
        <taxon>Bacteria</taxon>
        <taxon>Bacillati</taxon>
        <taxon>Actinomycetota</taxon>
        <taxon>Actinomycetes</taxon>
        <taxon>Streptosporangiales</taxon>
        <taxon>Thermomonosporaceae</taxon>
        <taxon>Actinomadura</taxon>
    </lineage>
</organism>
<dbReference type="STRING" id="1220554.GCA_001552135_00217"/>
<evidence type="ECO:0000256" key="1">
    <source>
        <dbReference type="ARBA" id="ARBA00011738"/>
    </source>
</evidence>
<dbReference type="Pfam" id="PF07876">
    <property type="entry name" value="Dabb"/>
    <property type="match status" value="1"/>
</dbReference>
<dbReference type="PANTHER" id="PTHR33178:SF10">
    <property type="entry name" value="STRESS-RESPONSE A_B BARREL DOMAIN-CONTAINING PROTEIN"/>
    <property type="match status" value="1"/>
</dbReference>
<gene>
    <name evidence="3" type="ORF">FXF69_26670</name>
</gene>
<dbReference type="InterPro" id="IPR011008">
    <property type="entry name" value="Dimeric_a/b-barrel"/>
</dbReference>
<proteinExistence type="predicted"/>
<keyword evidence="4" id="KW-1185">Reference proteome</keyword>
<sequence length="99" mass="10932">MSGFRHVAMFRWAEGTTTGQQDEVAARLGELPGVVQEIREYSLGTNAGVNPGGYDFVVVADFADRDGYLAYRDHPAHRAIVEEYVTPIAAERAAIQYEL</sequence>
<dbReference type="PANTHER" id="PTHR33178">
    <property type="match status" value="1"/>
</dbReference>
<dbReference type="Proteomes" id="UP000323380">
    <property type="component" value="Unassembled WGS sequence"/>
</dbReference>
<accession>A0A5D0NGC9</accession>
<evidence type="ECO:0000313" key="3">
    <source>
        <dbReference type="EMBL" id="TYB43403.1"/>
    </source>
</evidence>
<comment type="caution">
    <text evidence="3">The sequence shown here is derived from an EMBL/GenBank/DDBJ whole genome shotgun (WGS) entry which is preliminary data.</text>
</comment>